<keyword evidence="5 9" id="KW-0067">ATP-binding</keyword>
<dbReference type="STRING" id="1314778.A0A5C3NW77"/>
<comment type="function">
    <text evidence="8 10">Provides the precursors necessary for DNA synthesis. Catalyzes the biosynthesis of deoxyribonucleotides from the corresponding ribonucleotides.</text>
</comment>
<dbReference type="GO" id="GO:0009263">
    <property type="term" value="P:deoxyribonucleotide biosynthetic process"/>
    <property type="evidence" value="ECO:0007669"/>
    <property type="project" value="UniProtKB-KW"/>
</dbReference>
<dbReference type="InterPro" id="IPR013509">
    <property type="entry name" value="RNR_lsu_N"/>
</dbReference>
<evidence type="ECO:0000259" key="12">
    <source>
        <dbReference type="PROSITE" id="PS51161"/>
    </source>
</evidence>
<feature type="compositionally biased region" description="Basic and acidic residues" evidence="11">
    <location>
        <begin position="751"/>
        <end position="764"/>
    </location>
</feature>
<reference evidence="13 14" key="1">
    <citation type="journal article" date="2019" name="Nat. Ecol. Evol.">
        <title>Megaphylogeny resolves global patterns of mushroom evolution.</title>
        <authorList>
            <person name="Varga T."/>
            <person name="Krizsan K."/>
            <person name="Foldi C."/>
            <person name="Dima B."/>
            <person name="Sanchez-Garcia M."/>
            <person name="Sanchez-Ramirez S."/>
            <person name="Szollosi G.J."/>
            <person name="Szarkandi J.G."/>
            <person name="Papp V."/>
            <person name="Albert L."/>
            <person name="Andreopoulos W."/>
            <person name="Angelini C."/>
            <person name="Antonin V."/>
            <person name="Barry K.W."/>
            <person name="Bougher N.L."/>
            <person name="Buchanan P."/>
            <person name="Buyck B."/>
            <person name="Bense V."/>
            <person name="Catcheside P."/>
            <person name="Chovatia M."/>
            <person name="Cooper J."/>
            <person name="Damon W."/>
            <person name="Desjardin D."/>
            <person name="Finy P."/>
            <person name="Geml J."/>
            <person name="Haridas S."/>
            <person name="Hughes K."/>
            <person name="Justo A."/>
            <person name="Karasinski D."/>
            <person name="Kautmanova I."/>
            <person name="Kiss B."/>
            <person name="Kocsube S."/>
            <person name="Kotiranta H."/>
            <person name="LaButti K.M."/>
            <person name="Lechner B.E."/>
            <person name="Liimatainen K."/>
            <person name="Lipzen A."/>
            <person name="Lukacs Z."/>
            <person name="Mihaltcheva S."/>
            <person name="Morgado L.N."/>
            <person name="Niskanen T."/>
            <person name="Noordeloos M.E."/>
            <person name="Ohm R.A."/>
            <person name="Ortiz-Santana B."/>
            <person name="Ovrebo C."/>
            <person name="Racz N."/>
            <person name="Riley R."/>
            <person name="Savchenko A."/>
            <person name="Shiryaev A."/>
            <person name="Soop K."/>
            <person name="Spirin V."/>
            <person name="Szebenyi C."/>
            <person name="Tomsovsky M."/>
            <person name="Tulloss R.E."/>
            <person name="Uehling J."/>
            <person name="Grigoriev I.V."/>
            <person name="Vagvolgyi C."/>
            <person name="Papp T."/>
            <person name="Martin F.M."/>
            <person name="Miettinen O."/>
            <person name="Hibbett D.S."/>
            <person name="Nagy L.G."/>
        </authorList>
    </citation>
    <scope>NUCLEOTIDE SEQUENCE [LARGE SCALE GENOMIC DNA]</scope>
    <source>
        <strain evidence="13 14">HHB13444</strain>
    </source>
</reference>
<dbReference type="PANTHER" id="PTHR11573:SF6">
    <property type="entry name" value="RIBONUCLEOSIDE-DIPHOSPHATE REDUCTASE LARGE SUBUNIT"/>
    <property type="match status" value="1"/>
</dbReference>
<dbReference type="PRINTS" id="PR01183">
    <property type="entry name" value="RIBORDTASEM1"/>
</dbReference>
<dbReference type="GO" id="GO:0005524">
    <property type="term" value="F:ATP binding"/>
    <property type="evidence" value="ECO:0007669"/>
    <property type="project" value="UniProtKB-UniRule"/>
</dbReference>
<dbReference type="SUPFAM" id="SSF48168">
    <property type="entry name" value="R1 subunit of ribonucleotide reductase, N-terminal domain"/>
    <property type="match status" value="1"/>
</dbReference>
<comment type="similarity">
    <text evidence="1 10">Belongs to the ribonucleoside diphosphate reductase large chain family.</text>
</comment>
<dbReference type="GO" id="GO:0005971">
    <property type="term" value="C:ribonucleoside-diphosphate reductase complex"/>
    <property type="evidence" value="ECO:0007669"/>
    <property type="project" value="TreeGrafter"/>
</dbReference>
<dbReference type="InterPro" id="IPR039718">
    <property type="entry name" value="Rrm1"/>
</dbReference>
<dbReference type="SUPFAM" id="SSF51998">
    <property type="entry name" value="PFL-like glycyl radical enzymes"/>
    <property type="match status" value="1"/>
</dbReference>
<feature type="compositionally biased region" description="Polar residues" evidence="11">
    <location>
        <begin position="765"/>
        <end position="777"/>
    </location>
</feature>
<dbReference type="PANTHER" id="PTHR11573">
    <property type="entry name" value="RIBONUCLEOSIDE-DIPHOSPHATE REDUCTASE LARGE CHAIN"/>
    <property type="match status" value="1"/>
</dbReference>
<evidence type="ECO:0000256" key="4">
    <source>
        <dbReference type="ARBA" id="ARBA00022741"/>
    </source>
</evidence>
<name>A0A5C3NW77_9APHY</name>
<comment type="catalytic activity">
    <reaction evidence="10">
        <text>a 2'-deoxyribonucleoside 5'-diphosphate + [thioredoxin]-disulfide + H2O = a ribonucleoside 5'-diphosphate + [thioredoxin]-dithiol</text>
        <dbReference type="Rhea" id="RHEA:23252"/>
        <dbReference type="Rhea" id="RHEA-COMP:10698"/>
        <dbReference type="Rhea" id="RHEA-COMP:10700"/>
        <dbReference type="ChEBI" id="CHEBI:15377"/>
        <dbReference type="ChEBI" id="CHEBI:29950"/>
        <dbReference type="ChEBI" id="CHEBI:50058"/>
        <dbReference type="ChEBI" id="CHEBI:57930"/>
        <dbReference type="ChEBI" id="CHEBI:73316"/>
        <dbReference type="EC" id="1.17.4.1"/>
    </reaction>
</comment>
<evidence type="ECO:0000256" key="5">
    <source>
        <dbReference type="ARBA" id="ARBA00022840"/>
    </source>
</evidence>
<dbReference type="Gene3D" id="3.20.70.20">
    <property type="match status" value="1"/>
</dbReference>
<dbReference type="AlphaFoldDB" id="A0A5C3NW77"/>
<dbReference type="InParanoid" id="A0A5C3NW77"/>
<evidence type="ECO:0000256" key="3">
    <source>
        <dbReference type="ARBA" id="ARBA00022533"/>
    </source>
</evidence>
<dbReference type="EMBL" id="ML211586">
    <property type="protein sequence ID" value="TFK81571.1"/>
    <property type="molecule type" value="Genomic_DNA"/>
</dbReference>
<evidence type="ECO:0000256" key="10">
    <source>
        <dbReference type="RuleBase" id="RU003410"/>
    </source>
</evidence>
<dbReference type="PROSITE" id="PS00089">
    <property type="entry name" value="RIBORED_LARGE"/>
    <property type="match status" value="1"/>
</dbReference>
<keyword evidence="14" id="KW-1185">Reference proteome</keyword>
<evidence type="ECO:0000313" key="13">
    <source>
        <dbReference type="EMBL" id="TFK81571.1"/>
    </source>
</evidence>
<evidence type="ECO:0000256" key="8">
    <source>
        <dbReference type="ARBA" id="ARBA00024942"/>
    </source>
</evidence>
<dbReference type="PROSITE" id="PS51161">
    <property type="entry name" value="ATP_CONE"/>
    <property type="match status" value="1"/>
</dbReference>
<organism evidence="13 14">
    <name type="scientific">Polyporus arcularius HHB13444</name>
    <dbReference type="NCBI Taxonomy" id="1314778"/>
    <lineage>
        <taxon>Eukaryota</taxon>
        <taxon>Fungi</taxon>
        <taxon>Dikarya</taxon>
        <taxon>Basidiomycota</taxon>
        <taxon>Agaricomycotina</taxon>
        <taxon>Agaricomycetes</taxon>
        <taxon>Polyporales</taxon>
        <taxon>Polyporaceae</taxon>
        <taxon>Polyporus</taxon>
    </lineage>
</organism>
<feature type="domain" description="ATP-cone" evidence="12">
    <location>
        <begin position="7"/>
        <end position="99"/>
    </location>
</feature>
<gene>
    <name evidence="13" type="ORF">K466DRAFT_604387</name>
</gene>
<dbReference type="NCBIfam" id="TIGR02506">
    <property type="entry name" value="NrdE_NrdA"/>
    <property type="match status" value="1"/>
</dbReference>
<sequence>MSLLGDVTVFLTPTSRYEPFFPDKLLATLQKLSYNLDLDLLDLPRIVQDVEAGKTEDIPTSDLQSLLALSAANLTSHHPDYAILGGRLEIAALHRRTNKSFSEFILSPPADFPYKLSSDFVEAVRKHKDALDIALRHSRDYDMTYFQYKTLQSTHLFRRGDVVLERPQWLFMRTAVEIHRTDLCAILETYDLLSRGFFIHATPTIKNAGLRNAQLASCFMQAIDPTTTDTTFHGLQQLATIFMRDGGVGLDLHNVPAKRADRAPHQPGLLPLMRLVDSTIRYTSQARSGRSSAGAVFVFPWHADILDFLDARRNVGQEDLRTRDLFTGLIIPDLFMRRVRDDQTWHTFDPADVPELQDRYGADFEAVYIQLEESGRALASMPARKLWNRIIESQTESGMPFMLFHDAMNGKSNQRNLGVINSSNLCTEIIQFTSPLETAVCTLASLVLPAFVTEDDEYDFAELHRVTKILVRNTDKIIDRNYYPTPEARMSALKTRALGIGAQGLADVFMMLHMPFDSVDAQRLNRAIFETIYHAALDASCDLAREAQHPYPAWAGSPASESLLQYDLWGQRPSSRYDWDSLKARIRKHGLRNSLLTAQMPTSGTSQITGANDGTDPYLSNLYVRRGLGGEHQMICKWLIRDLLLRDLWNPTVRRQLIQHHGSVQHIDVIPDDLKAIYKTAWELPQKVLVDLAADRGPFICQSQSLSIYMASPTHQKLTSLHFYAWSAGLKTGMYYLRTQPATYPIQFDLLPDRPSRAPEEPSNDRTPNVSPASNLSPIDHASVTVVNSDTRSVDLEHGSATSSTCHLNDSPSTPASCSINSPLQYIDCPACAECPACAA</sequence>
<keyword evidence="4 9" id="KW-0547">Nucleotide-binding</keyword>
<dbReference type="InterPro" id="IPR000788">
    <property type="entry name" value="RNR_lg_C"/>
</dbReference>
<dbReference type="InterPro" id="IPR008926">
    <property type="entry name" value="RNR_R1-su_N"/>
</dbReference>
<dbReference type="Pfam" id="PF00317">
    <property type="entry name" value="Ribonuc_red_lgN"/>
    <property type="match status" value="1"/>
</dbReference>
<evidence type="ECO:0000313" key="14">
    <source>
        <dbReference type="Proteomes" id="UP000308197"/>
    </source>
</evidence>
<evidence type="ECO:0000256" key="9">
    <source>
        <dbReference type="PROSITE-ProRule" id="PRU00492"/>
    </source>
</evidence>
<evidence type="ECO:0000256" key="1">
    <source>
        <dbReference type="ARBA" id="ARBA00010406"/>
    </source>
</evidence>
<evidence type="ECO:0000256" key="2">
    <source>
        <dbReference type="ARBA" id="ARBA00012274"/>
    </source>
</evidence>
<dbReference type="Proteomes" id="UP000308197">
    <property type="component" value="Unassembled WGS sequence"/>
</dbReference>
<keyword evidence="7 10" id="KW-0215">Deoxyribonucleotide synthesis</keyword>
<accession>A0A5C3NW77</accession>
<dbReference type="EC" id="1.17.4.1" evidence="2 10"/>
<feature type="region of interest" description="Disordered" evidence="11">
    <location>
        <begin position="751"/>
        <end position="777"/>
    </location>
</feature>
<evidence type="ECO:0000256" key="11">
    <source>
        <dbReference type="SAM" id="MobiDB-lite"/>
    </source>
</evidence>
<dbReference type="InterPro" id="IPR005144">
    <property type="entry name" value="ATP-cone_dom"/>
</dbReference>
<protein>
    <recommendedName>
        <fullName evidence="2 10">Ribonucleoside-diphosphate reductase</fullName>
        <ecNumber evidence="2 10">1.17.4.1</ecNumber>
    </recommendedName>
</protein>
<evidence type="ECO:0000256" key="7">
    <source>
        <dbReference type="ARBA" id="ARBA00023116"/>
    </source>
</evidence>
<dbReference type="InterPro" id="IPR013346">
    <property type="entry name" value="NrdE_NrdA_C"/>
</dbReference>
<dbReference type="Pfam" id="PF02867">
    <property type="entry name" value="Ribonuc_red_lgC"/>
    <property type="match status" value="1"/>
</dbReference>
<keyword evidence="3" id="KW-0021">Allosteric enzyme</keyword>
<keyword evidence="6 10" id="KW-0560">Oxidoreductase</keyword>
<dbReference type="UniPathway" id="UPA00326"/>
<evidence type="ECO:0000256" key="6">
    <source>
        <dbReference type="ARBA" id="ARBA00023002"/>
    </source>
</evidence>
<proteinExistence type="inferred from homology"/>
<dbReference type="GO" id="GO:0004748">
    <property type="term" value="F:ribonucleoside-diphosphate reductase activity, thioredoxin disulfide as acceptor"/>
    <property type="evidence" value="ECO:0007669"/>
    <property type="project" value="UniProtKB-EC"/>
</dbReference>